<evidence type="ECO:0000313" key="4">
    <source>
        <dbReference type="EMBL" id="WCG22693.1"/>
    </source>
</evidence>
<feature type="transmembrane region" description="Helical" evidence="1">
    <location>
        <begin position="335"/>
        <end position="355"/>
    </location>
</feature>
<dbReference type="AlphaFoldDB" id="A0AAE9XEH6"/>
<evidence type="ECO:0000256" key="1">
    <source>
        <dbReference type="SAM" id="Phobius"/>
    </source>
</evidence>
<dbReference type="Pfam" id="PF11797">
    <property type="entry name" value="WxLIP_HBD"/>
    <property type="match status" value="1"/>
</dbReference>
<dbReference type="RefSeq" id="WP_272163337.1">
    <property type="nucleotide sequence ID" value="NZ_CP116507.1"/>
</dbReference>
<feature type="transmembrane region" description="Helical" evidence="1">
    <location>
        <begin position="12"/>
        <end position="31"/>
    </location>
</feature>
<dbReference type="InterPro" id="IPR010317">
    <property type="entry name" value="WxLIP_PGBD"/>
</dbReference>
<name>A0AAE9XEH6_9ENTE</name>
<evidence type="ECO:0000259" key="3">
    <source>
        <dbReference type="Pfam" id="PF11797"/>
    </source>
</evidence>
<organism evidence="4 5">
    <name type="scientific">Vagococcus lutrae</name>
    <dbReference type="NCBI Taxonomy" id="81947"/>
    <lineage>
        <taxon>Bacteria</taxon>
        <taxon>Bacillati</taxon>
        <taxon>Bacillota</taxon>
        <taxon>Bacilli</taxon>
        <taxon>Lactobacillales</taxon>
        <taxon>Enterococcaceae</taxon>
        <taxon>Vagococcus</taxon>
    </lineage>
</organism>
<accession>A0AAE9XEH6</accession>
<dbReference type="EMBL" id="CP116507">
    <property type="protein sequence ID" value="WCG22693.1"/>
    <property type="molecule type" value="Genomic_DNA"/>
</dbReference>
<protein>
    <submittedName>
        <fullName evidence="4">DUF916 and DUF3324 domain-containing protein</fullName>
    </submittedName>
</protein>
<evidence type="ECO:0000259" key="2">
    <source>
        <dbReference type="Pfam" id="PF06030"/>
    </source>
</evidence>
<proteinExistence type="predicted"/>
<dbReference type="Proteomes" id="UP001179600">
    <property type="component" value="Chromosome"/>
</dbReference>
<gene>
    <name evidence="4" type="ORF">PML95_00040</name>
</gene>
<reference evidence="4" key="1">
    <citation type="submission" date="2023-01" db="EMBL/GenBank/DDBJ databases">
        <title>Oxazolidinone resistance genes in florfenicol resistant enterococci from beef cattle and veal calves at slaughter.</title>
        <authorList>
            <person name="Biggel M."/>
        </authorList>
    </citation>
    <scope>NUCLEOTIDE SEQUENCE</scope>
    <source>
        <strain evidence="4">K204-1</strain>
    </source>
</reference>
<keyword evidence="1" id="KW-0812">Transmembrane</keyword>
<feature type="domain" description="WxL Interacting Protein host binding" evidence="3">
    <location>
        <begin position="168"/>
        <end position="324"/>
    </location>
</feature>
<keyword evidence="1" id="KW-1133">Transmembrane helix</keyword>
<feature type="domain" description="WxL Interacting Protein peptidoglycan binding" evidence="2">
    <location>
        <begin position="36"/>
        <end position="155"/>
    </location>
</feature>
<dbReference type="InterPro" id="IPR021759">
    <property type="entry name" value="WxLIP_HBD"/>
</dbReference>
<keyword evidence="1" id="KW-0472">Membrane</keyword>
<sequence>MNKQYKTNVRVVLRMISSLIVVYLMSLTISASEFNFSVETVQPATQIDKNRTYFDIQVEPGVAQDLVIHLRNDTDNDVEIAPEIAAATTNTNGVVEYSQNKIKKDSSLKYDLSDIVKTEKKIIVPKKGSYDLHLTVTPPDETFDGVIAGGITLEEKRDETKEDETESTGLAIKNYYAYVVGIILHSTKTPVTPDLNFKKAYPSQENARNVIMNELQNPMPTYINNVKIIGEVTHLKDKETVFTVEQDNMQIAPNTLFSFPIGAEGRKLKPGKHESHLVVYANRAKEGPFEYGKDEDGHPIHYQNKWEFSQEFTISKEKAKTYNKKDVTIKEDYTMWYVVGGLLLIILALIIWIIWQNRKEKHVKED</sequence>
<dbReference type="Pfam" id="PF06030">
    <property type="entry name" value="WxLIP_PGBD"/>
    <property type="match status" value="1"/>
</dbReference>
<evidence type="ECO:0000313" key="5">
    <source>
        <dbReference type="Proteomes" id="UP001179600"/>
    </source>
</evidence>